<organism evidence="2 3">
    <name type="scientific">Flavisolibacter tropicus</name>
    <dbReference type="NCBI Taxonomy" id="1492898"/>
    <lineage>
        <taxon>Bacteria</taxon>
        <taxon>Pseudomonadati</taxon>
        <taxon>Bacteroidota</taxon>
        <taxon>Chitinophagia</taxon>
        <taxon>Chitinophagales</taxon>
        <taxon>Chitinophagaceae</taxon>
        <taxon>Flavisolibacter</taxon>
    </lineage>
</organism>
<name>A0A172TSV5_9BACT</name>
<evidence type="ECO:0000313" key="3">
    <source>
        <dbReference type="Proteomes" id="UP000077177"/>
    </source>
</evidence>
<dbReference type="KEGG" id="fla:SY85_05795"/>
<dbReference type="OrthoDB" id="5360192at2"/>
<evidence type="ECO:0000256" key="1">
    <source>
        <dbReference type="SAM" id="Phobius"/>
    </source>
</evidence>
<reference evidence="2 3" key="2">
    <citation type="journal article" date="2016" name="Int. J. Syst. Evol. Microbiol.">
        <title>Flavisolibacter tropicus sp. nov., isolated from tropical soil.</title>
        <authorList>
            <person name="Lee J.J."/>
            <person name="Kang M.S."/>
            <person name="Kim G.S."/>
            <person name="Lee C.S."/>
            <person name="Lim S."/>
            <person name="Lee J."/>
            <person name="Roh S.H."/>
            <person name="Kang H."/>
            <person name="Ha J.M."/>
            <person name="Bae S."/>
            <person name="Jung H.Y."/>
            <person name="Kim M.K."/>
        </authorList>
    </citation>
    <scope>NUCLEOTIDE SEQUENCE [LARGE SCALE GENOMIC DNA]</scope>
    <source>
        <strain evidence="2 3">LCS9</strain>
    </source>
</reference>
<dbReference type="STRING" id="1492898.SY85_05795"/>
<dbReference type="RefSeq" id="WP_066402369.1">
    <property type="nucleotide sequence ID" value="NZ_CP011390.1"/>
</dbReference>
<feature type="transmembrane region" description="Helical" evidence="1">
    <location>
        <begin position="59"/>
        <end position="78"/>
    </location>
</feature>
<dbReference type="PATRIC" id="fig|1492898.3.peg.1257"/>
<dbReference type="Proteomes" id="UP000077177">
    <property type="component" value="Chromosome"/>
</dbReference>
<keyword evidence="1" id="KW-0472">Membrane</keyword>
<feature type="transmembrane region" description="Helical" evidence="1">
    <location>
        <begin position="33"/>
        <end position="52"/>
    </location>
</feature>
<gene>
    <name evidence="2" type="ORF">SY85_05795</name>
</gene>
<dbReference type="EMBL" id="CP011390">
    <property type="protein sequence ID" value="ANE50082.1"/>
    <property type="molecule type" value="Genomic_DNA"/>
</dbReference>
<keyword evidence="1" id="KW-0812">Transmembrane</keyword>
<reference evidence="3" key="1">
    <citation type="submission" date="2015-01" db="EMBL/GenBank/DDBJ databases">
        <title>Flavisolibacter sp./LCS9/ whole genome sequencing.</title>
        <authorList>
            <person name="Kim M.K."/>
            <person name="Srinivasan S."/>
            <person name="Lee J.-J."/>
        </authorList>
    </citation>
    <scope>NUCLEOTIDE SEQUENCE [LARGE SCALE GENOMIC DNA]</scope>
    <source>
        <strain evidence="3">LCS9</strain>
    </source>
</reference>
<dbReference type="InterPro" id="IPR021257">
    <property type="entry name" value="DUF2809"/>
</dbReference>
<protein>
    <recommendedName>
        <fullName evidence="4">DUF2809 domain-containing protein</fullName>
    </recommendedName>
</protein>
<feature type="transmembrane region" description="Helical" evidence="1">
    <location>
        <begin position="98"/>
        <end position="116"/>
    </location>
</feature>
<evidence type="ECO:0008006" key="4">
    <source>
        <dbReference type="Google" id="ProtNLM"/>
    </source>
</evidence>
<sequence length="129" mass="14933">MLTFNLKYFFFALVLFIIEVLIALFVHDHFVRPYVGDYLVVILIYCAVRTFVNASTWKIAFGVLLFAYAIEVLQYFRIVDRLGLTGNTMAKIVIGYGFEWWDMLAYTLGVATILLLERPKKLVSSKVYV</sequence>
<feature type="transmembrane region" description="Helical" evidence="1">
    <location>
        <begin position="7"/>
        <end position="27"/>
    </location>
</feature>
<evidence type="ECO:0000313" key="2">
    <source>
        <dbReference type="EMBL" id="ANE50082.1"/>
    </source>
</evidence>
<dbReference type="Pfam" id="PF10990">
    <property type="entry name" value="DUF2809"/>
    <property type="match status" value="1"/>
</dbReference>
<keyword evidence="3" id="KW-1185">Reference proteome</keyword>
<dbReference type="AlphaFoldDB" id="A0A172TSV5"/>
<accession>A0A172TSV5</accession>
<keyword evidence="1" id="KW-1133">Transmembrane helix</keyword>
<proteinExistence type="predicted"/>